<evidence type="ECO:0000256" key="2">
    <source>
        <dbReference type="ARBA" id="ARBA00004651"/>
    </source>
</evidence>
<dbReference type="Pfam" id="PF12270">
    <property type="entry name" value="Cyt_c_ox_IV"/>
    <property type="match status" value="1"/>
</dbReference>
<dbReference type="EC" id="7.1.1.9" evidence="10"/>
<evidence type="ECO:0000313" key="13">
    <source>
        <dbReference type="Proteomes" id="UP001500642"/>
    </source>
</evidence>
<evidence type="ECO:0000256" key="6">
    <source>
        <dbReference type="ARBA" id="ARBA00022967"/>
    </source>
</evidence>
<comment type="subcellular location">
    <subcellularLocation>
        <location evidence="2">Cell membrane</location>
        <topology evidence="2">Multi-pass membrane protein</topology>
    </subcellularLocation>
</comment>
<dbReference type="Proteomes" id="UP001500642">
    <property type="component" value="Unassembled WGS sequence"/>
</dbReference>
<keyword evidence="4 10" id="KW-1003">Cell membrane</keyword>
<keyword evidence="7 11" id="KW-1133">Transmembrane helix</keyword>
<keyword evidence="13" id="KW-1185">Reference proteome</keyword>
<comment type="caution">
    <text evidence="12">The sequence shown here is derived from an EMBL/GenBank/DDBJ whole genome shotgun (WGS) entry which is preliminary data.</text>
</comment>
<sequence length="133" mass="14577">MKTSAIIFSSGILFFLPIAFIYGFLTDFQELVGFPAILLVGLMSLMIGGYLFLHDRSIGRIAADDLDGEISDEAYEYGFYSPWSWWPITVATGAGICFVGVAVGWWIVPFGGLIALVGLVGLVYEYDRGNHAH</sequence>
<comment type="catalytic activity">
    <reaction evidence="9 10">
        <text>4 Fe(II)-[cytochrome c] + O2 + 8 H(+)(in) = 4 Fe(III)-[cytochrome c] + 2 H2O + 4 H(+)(out)</text>
        <dbReference type="Rhea" id="RHEA:11436"/>
        <dbReference type="Rhea" id="RHEA-COMP:10350"/>
        <dbReference type="Rhea" id="RHEA-COMP:14399"/>
        <dbReference type="ChEBI" id="CHEBI:15377"/>
        <dbReference type="ChEBI" id="CHEBI:15378"/>
        <dbReference type="ChEBI" id="CHEBI:15379"/>
        <dbReference type="ChEBI" id="CHEBI:29033"/>
        <dbReference type="ChEBI" id="CHEBI:29034"/>
        <dbReference type="EC" id="7.1.1.9"/>
    </reaction>
</comment>
<organism evidence="12 13">
    <name type="scientific">Brevibacterium pityocampae</name>
    <dbReference type="NCBI Taxonomy" id="506594"/>
    <lineage>
        <taxon>Bacteria</taxon>
        <taxon>Bacillati</taxon>
        <taxon>Actinomycetota</taxon>
        <taxon>Actinomycetes</taxon>
        <taxon>Micrococcales</taxon>
        <taxon>Brevibacteriaceae</taxon>
        <taxon>Brevibacterium</taxon>
    </lineage>
</organism>
<evidence type="ECO:0000313" key="12">
    <source>
        <dbReference type="EMBL" id="GAA4388632.1"/>
    </source>
</evidence>
<name>A0ABP8JCF4_9MICO</name>
<comment type="similarity">
    <text evidence="3 10">Belongs to the cytochrome c oxidase bacterial subunit CtaF family.</text>
</comment>
<dbReference type="RefSeq" id="WP_137319646.1">
    <property type="nucleotide sequence ID" value="NZ_BAABGL010000006.1"/>
</dbReference>
<proteinExistence type="inferred from homology"/>
<feature type="transmembrane region" description="Helical" evidence="11">
    <location>
        <begin position="107"/>
        <end position="126"/>
    </location>
</feature>
<evidence type="ECO:0000256" key="5">
    <source>
        <dbReference type="ARBA" id="ARBA00022692"/>
    </source>
</evidence>
<protein>
    <recommendedName>
        <fullName evidence="10">Cytochrome c oxidase polypeptide 4</fullName>
        <ecNumber evidence="10">7.1.1.9</ecNumber>
    </recommendedName>
    <alternativeName>
        <fullName evidence="10">Cytochrome aa3 subunit 4</fullName>
    </alternativeName>
    <alternativeName>
        <fullName evidence="10">Cytochrome c oxidase polypeptide IV</fullName>
    </alternativeName>
</protein>
<evidence type="ECO:0000256" key="7">
    <source>
        <dbReference type="ARBA" id="ARBA00022989"/>
    </source>
</evidence>
<evidence type="ECO:0000256" key="1">
    <source>
        <dbReference type="ARBA" id="ARBA00002536"/>
    </source>
</evidence>
<accession>A0ABP8JCF4</accession>
<keyword evidence="5 11" id="KW-0812">Transmembrane</keyword>
<reference evidence="13" key="1">
    <citation type="journal article" date="2019" name="Int. J. Syst. Evol. Microbiol.">
        <title>The Global Catalogue of Microorganisms (GCM) 10K type strain sequencing project: providing services to taxonomists for standard genome sequencing and annotation.</title>
        <authorList>
            <consortium name="The Broad Institute Genomics Platform"/>
            <consortium name="The Broad Institute Genome Sequencing Center for Infectious Disease"/>
            <person name="Wu L."/>
            <person name="Ma J."/>
        </authorList>
    </citation>
    <scope>NUCLEOTIDE SEQUENCE [LARGE SCALE GENOMIC DNA]</scope>
    <source>
        <strain evidence="13">JCM 17808</strain>
    </source>
</reference>
<feature type="transmembrane region" description="Helical" evidence="11">
    <location>
        <begin position="5"/>
        <end position="25"/>
    </location>
</feature>
<dbReference type="InterPro" id="IPR021050">
    <property type="entry name" value="Cyt_c_oxidase_su4_actinobac"/>
</dbReference>
<evidence type="ECO:0000256" key="9">
    <source>
        <dbReference type="ARBA" id="ARBA00047816"/>
    </source>
</evidence>
<evidence type="ECO:0000256" key="10">
    <source>
        <dbReference type="PIRNR" id="PIRNR017385"/>
    </source>
</evidence>
<keyword evidence="6 10" id="KW-1278">Translocase</keyword>
<dbReference type="EMBL" id="BAABGL010000006">
    <property type="protein sequence ID" value="GAA4388632.1"/>
    <property type="molecule type" value="Genomic_DNA"/>
</dbReference>
<gene>
    <name evidence="12" type="ORF">GCM10023167_13580</name>
</gene>
<keyword evidence="8 10" id="KW-0472">Membrane</keyword>
<comment type="subunit">
    <text evidence="10">Associates with subunits I, II and III to form cytochrome c oxidase.</text>
</comment>
<evidence type="ECO:0000256" key="11">
    <source>
        <dbReference type="SAM" id="Phobius"/>
    </source>
</evidence>
<evidence type="ECO:0000256" key="3">
    <source>
        <dbReference type="ARBA" id="ARBA00006870"/>
    </source>
</evidence>
<evidence type="ECO:0000256" key="8">
    <source>
        <dbReference type="ARBA" id="ARBA00023136"/>
    </source>
</evidence>
<comment type="function">
    <text evidence="1 10">Part of cytochrome c oxidase, its function is unknown.</text>
</comment>
<feature type="transmembrane region" description="Helical" evidence="11">
    <location>
        <begin position="31"/>
        <end position="53"/>
    </location>
</feature>
<evidence type="ECO:0000256" key="4">
    <source>
        <dbReference type="ARBA" id="ARBA00022475"/>
    </source>
</evidence>
<dbReference type="PIRSF" id="PIRSF017385">
    <property type="entry name" value="CtaF"/>
    <property type="match status" value="1"/>
</dbReference>